<dbReference type="InterPro" id="IPR036259">
    <property type="entry name" value="MFS_trans_sf"/>
</dbReference>
<dbReference type="Proteomes" id="UP000639643">
    <property type="component" value="Unassembled WGS sequence"/>
</dbReference>
<feature type="transmembrane region" description="Helical" evidence="5">
    <location>
        <begin position="77"/>
        <end position="97"/>
    </location>
</feature>
<keyword evidence="3 5" id="KW-1133">Transmembrane helix</keyword>
<keyword evidence="4 5" id="KW-0472">Membrane</keyword>
<dbReference type="InterPro" id="IPR005828">
    <property type="entry name" value="MFS_sugar_transport-like"/>
</dbReference>
<organism evidence="6 7">
    <name type="scientific">Colletotrichum musicola</name>
    <dbReference type="NCBI Taxonomy" id="2175873"/>
    <lineage>
        <taxon>Eukaryota</taxon>
        <taxon>Fungi</taxon>
        <taxon>Dikarya</taxon>
        <taxon>Ascomycota</taxon>
        <taxon>Pezizomycotina</taxon>
        <taxon>Sordariomycetes</taxon>
        <taxon>Hypocreomycetidae</taxon>
        <taxon>Glomerellales</taxon>
        <taxon>Glomerellaceae</taxon>
        <taxon>Colletotrichum</taxon>
        <taxon>Colletotrichum orchidearum species complex</taxon>
    </lineage>
</organism>
<evidence type="ECO:0000256" key="4">
    <source>
        <dbReference type="ARBA" id="ARBA00023136"/>
    </source>
</evidence>
<comment type="caution">
    <text evidence="6">The sequence shown here is derived from an EMBL/GenBank/DDBJ whole genome shotgun (WGS) entry which is preliminary data.</text>
</comment>
<protein>
    <submittedName>
        <fullName evidence="6">Sugar transporter</fullName>
    </submittedName>
</protein>
<keyword evidence="6" id="KW-0813">Transport</keyword>
<keyword evidence="7" id="KW-1185">Reference proteome</keyword>
<evidence type="ECO:0000256" key="1">
    <source>
        <dbReference type="ARBA" id="ARBA00004370"/>
    </source>
</evidence>
<evidence type="ECO:0000313" key="6">
    <source>
        <dbReference type="EMBL" id="KAF6812507.1"/>
    </source>
</evidence>
<reference evidence="6" key="1">
    <citation type="journal article" date="2020" name="Phytopathology">
        <title>Genome Sequence Resources of Colletotrichum truncatum, C. plurivorum, C. musicola, and C. sojae: Four Species Pathogenic to Soybean (Glycine max).</title>
        <authorList>
            <person name="Rogerio F."/>
            <person name="Boufleur T.R."/>
            <person name="Ciampi-Guillardi M."/>
            <person name="Sukno S.A."/>
            <person name="Thon M.R."/>
            <person name="Massola Junior N.S."/>
            <person name="Baroncelli R."/>
        </authorList>
    </citation>
    <scope>NUCLEOTIDE SEQUENCE</scope>
    <source>
        <strain evidence="6">LFN0074</strain>
    </source>
</reference>
<sequence>MAKLWSHTLSRRGLHELKSPRSTRTISILIFRLPRTTLSGVTDAFLIAVISIMFSMLAAIFAFVLIERVGRRPQLLIGSYGMPVCLVIMSLLCFLGRGKSLE</sequence>
<keyword evidence="2 5" id="KW-0812">Transmembrane</keyword>
<dbReference type="OrthoDB" id="6612291at2759"/>
<gene>
    <name evidence="6" type="ORF">CMUS01_13046</name>
</gene>
<evidence type="ECO:0000256" key="2">
    <source>
        <dbReference type="ARBA" id="ARBA00022692"/>
    </source>
</evidence>
<dbReference type="AlphaFoldDB" id="A0A8H6MXD5"/>
<evidence type="ECO:0000256" key="3">
    <source>
        <dbReference type="ARBA" id="ARBA00022989"/>
    </source>
</evidence>
<comment type="subcellular location">
    <subcellularLocation>
        <location evidence="1">Membrane</location>
    </subcellularLocation>
</comment>
<evidence type="ECO:0000313" key="7">
    <source>
        <dbReference type="Proteomes" id="UP000639643"/>
    </source>
</evidence>
<name>A0A8H6MXD5_9PEZI</name>
<dbReference type="EMBL" id="WIGM01000785">
    <property type="protein sequence ID" value="KAF6812507.1"/>
    <property type="molecule type" value="Genomic_DNA"/>
</dbReference>
<dbReference type="Pfam" id="PF00083">
    <property type="entry name" value="Sugar_tr"/>
    <property type="match status" value="1"/>
</dbReference>
<dbReference type="Gene3D" id="1.20.1250.20">
    <property type="entry name" value="MFS general substrate transporter like domains"/>
    <property type="match status" value="1"/>
</dbReference>
<feature type="transmembrane region" description="Helical" evidence="5">
    <location>
        <begin position="44"/>
        <end position="65"/>
    </location>
</feature>
<dbReference type="GO" id="GO:0016020">
    <property type="term" value="C:membrane"/>
    <property type="evidence" value="ECO:0007669"/>
    <property type="project" value="UniProtKB-SubCell"/>
</dbReference>
<keyword evidence="6" id="KW-0762">Sugar transport</keyword>
<dbReference type="SUPFAM" id="SSF103473">
    <property type="entry name" value="MFS general substrate transporter"/>
    <property type="match status" value="1"/>
</dbReference>
<dbReference type="GO" id="GO:0022857">
    <property type="term" value="F:transmembrane transporter activity"/>
    <property type="evidence" value="ECO:0007669"/>
    <property type="project" value="InterPro"/>
</dbReference>
<accession>A0A8H6MXD5</accession>
<proteinExistence type="predicted"/>
<evidence type="ECO:0000256" key="5">
    <source>
        <dbReference type="SAM" id="Phobius"/>
    </source>
</evidence>